<sequence>MTFCDIEMAEASEEITEDITIEEAVTPKDIDPRITGTDSYTSSVEKLESFLIDPNNPTRKLQLGKDLLEEPKETLKRFIRENLDVFAWKHDDMIGIDPKVSCHHLNIDPKFPSHKQKRRPLNPEKYKALKEEVGEEARWKNEELYRFL</sequence>
<evidence type="ECO:0000313" key="1">
    <source>
        <dbReference type="EMBL" id="KAL2453212.1"/>
    </source>
</evidence>
<evidence type="ECO:0000313" key="2">
    <source>
        <dbReference type="Proteomes" id="UP001604336"/>
    </source>
</evidence>
<evidence type="ECO:0008006" key="3">
    <source>
        <dbReference type="Google" id="ProtNLM"/>
    </source>
</evidence>
<keyword evidence="2" id="KW-1185">Reference proteome</keyword>
<dbReference type="AlphaFoldDB" id="A0ABD1NNM8"/>
<name>A0ABD1NNM8_9LAMI</name>
<organism evidence="1 2">
    <name type="scientific">Abeliophyllum distichum</name>
    <dbReference type="NCBI Taxonomy" id="126358"/>
    <lineage>
        <taxon>Eukaryota</taxon>
        <taxon>Viridiplantae</taxon>
        <taxon>Streptophyta</taxon>
        <taxon>Embryophyta</taxon>
        <taxon>Tracheophyta</taxon>
        <taxon>Spermatophyta</taxon>
        <taxon>Magnoliopsida</taxon>
        <taxon>eudicotyledons</taxon>
        <taxon>Gunneridae</taxon>
        <taxon>Pentapetalae</taxon>
        <taxon>asterids</taxon>
        <taxon>lamiids</taxon>
        <taxon>Lamiales</taxon>
        <taxon>Oleaceae</taxon>
        <taxon>Forsythieae</taxon>
        <taxon>Abeliophyllum</taxon>
    </lineage>
</organism>
<gene>
    <name evidence="1" type="ORF">Adt_49288</name>
</gene>
<accession>A0ABD1NNM8</accession>
<dbReference type="Proteomes" id="UP001604336">
    <property type="component" value="Unassembled WGS sequence"/>
</dbReference>
<proteinExistence type="predicted"/>
<comment type="caution">
    <text evidence="1">The sequence shown here is derived from an EMBL/GenBank/DDBJ whole genome shotgun (WGS) entry which is preliminary data.</text>
</comment>
<protein>
    <recommendedName>
        <fullName evidence="3">Reverse transcriptase domain-containing protein</fullName>
    </recommendedName>
</protein>
<reference evidence="2" key="1">
    <citation type="submission" date="2024-07" db="EMBL/GenBank/DDBJ databases">
        <title>Two chromosome-level genome assemblies of Korean endemic species Abeliophyllum distichum and Forsythia ovata (Oleaceae).</title>
        <authorList>
            <person name="Jang H."/>
        </authorList>
    </citation>
    <scope>NUCLEOTIDE SEQUENCE [LARGE SCALE GENOMIC DNA]</scope>
</reference>
<dbReference type="EMBL" id="JBFOLK010000797">
    <property type="protein sequence ID" value="KAL2453212.1"/>
    <property type="molecule type" value="Genomic_DNA"/>
</dbReference>